<evidence type="ECO:0000256" key="1">
    <source>
        <dbReference type="ARBA" id="ARBA00004273"/>
    </source>
</evidence>
<sequence>MLSRLSAGAFRKAALAAARNAPRSSTVRFASSNAPSTFESVVNSRATLASASLVAAGTLAWYTQLYGSLPFIGDVHASHLSDEGLHPAAYPWPHKGLLDTFDHASIRRGYQVYREVCAACHSLDRIAWRNLVGVSHTADEARTMAEEVEYTDGPNSEGEMFQRPGKLADYMPAPYPNEEAARSSNGGAYPPDLSLIVKARHGGPDYIFSLLTGYIDPPAGVEIREGMNYNPYFPGGAISMARVLFDGLVEFEDGTPATTSQMAKDVVEFLSWAAEPEHDERKKTGIKAVIIFSTLFALSLYVKRFKWNTIKNRKIIYNPPVDKTH</sequence>
<evidence type="ECO:0000256" key="3">
    <source>
        <dbReference type="ARBA" id="ARBA00012951"/>
    </source>
</evidence>
<evidence type="ECO:0000256" key="4">
    <source>
        <dbReference type="ARBA" id="ARBA00022448"/>
    </source>
</evidence>
<dbReference type="GO" id="GO:0008121">
    <property type="term" value="F:quinol-cytochrome-c reductase activity"/>
    <property type="evidence" value="ECO:0007669"/>
    <property type="project" value="UniProtKB-EC"/>
</dbReference>
<keyword evidence="20" id="KW-1185">Reference proteome</keyword>
<dbReference type="InterPro" id="IPR009056">
    <property type="entry name" value="Cyt_c-like_dom"/>
</dbReference>
<dbReference type="SUPFAM" id="SSF46626">
    <property type="entry name" value="Cytochrome c"/>
    <property type="match status" value="1"/>
</dbReference>
<dbReference type="Proteomes" id="UP000298030">
    <property type="component" value="Unassembled WGS sequence"/>
</dbReference>
<dbReference type="OrthoDB" id="5925at2759"/>
<dbReference type="FunFam" id="1.10.760.10:FF:000002">
    <property type="entry name" value="Cytochrome c1, heme protein"/>
    <property type="match status" value="1"/>
</dbReference>
<evidence type="ECO:0000259" key="18">
    <source>
        <dbReference type="PROSITE" id="PS51007"/>
    </source>
</evidence>
<evidence type="ECO:0000256" key="6">
    <source>
        <dbReference type="ARBA" id="ARBA00022660"/>
    </source>
</evidence>
<evidence type="ECO:0000256" key="2">
    <source>
        <dbReference type="ARBA" id="ARBA00006488"/>
    </source>
</evidence>
<dbReference type="FunFam" id="1.20.5.100:FF:000003">
    <property type="entry name" value="Cytochrome c1, heme protein, mitochondrial"/>
    <property type="match status" value="1"/>
</dbReference>
<dbReference type="Pfam" id="PF02167">
    <property type="entry name" value="Cytochrom_C1"/>
    <property type="match status" value="1"/>
</dbReference>
<dbReference type="GO" id="GO:0020037">
    <property type="term" value="F:heme binding"/>
    <property type="evidence" value="ECO:0007669"/>
    <property type="project" value="InterPro"/>
</dbReference>
<dbReference type="InterPro" id="IPR036909">
    <property type="entry name" value="Cyt_c-like_dom_sf"/>
</dbReference>
<evidence type="ECO:0000256" key="17">
    <source>
        <dbReference type="PIRSR" id="PIRSR602326-1"/>
    </source>
</evidence>
<dbReference type="PANTHER" id="PTHR10266:SF3">
    <property type="entry name" value="CYTOCHROME C1, HEME PROTEIN, MITOCHONDRIAL"/>
    <property type="match status" value="1"/>
</dbReference>
<keyword evidence="5 17" id="KW-0349">Heme</keyword>
<evidence type="ECO:0000313" key="20">
    <source>
        <dbReference type="Proteomes" id="UP000298030"/>
    </source>
</evidence>
<dbReference type="SUPFAM" id="SSF81496">
    <property type="entry name" value="Cytochrome c1 subunit of cytochrome bc1 complex (Ubiquinol-cytochrome c reductase), transmembrane anchor"/>
    <property type="match status" value="1"/>
</dbReference>
<feature type="domain" description="Cytochrome c" evidence="18">
    <location>
        <begin position="104"/>
        <end position="274"/>
    </location>
</feature>
<evidence type="ECO:0000256" key="15">
    <source>
        <dbReference type="ARBA" id="ARBA00023136"/>
    </source>
</evidence>
<comment type="caution">
    <text evidence="19">The sequence shown here is derived from an EMBL/GenBank/DDBJ whole genome shotgun (WGS) entry which is preliminary data.</text>
</comment>
<protein>
    <recommendedName>
        <fullName evidence="3">quinol--cytochrome-c reductase</fullName>
        <ecNumber evidence="3">7.1.1.8</ecNumber>
    </recommendedName>
</protein>
<feature type="binding site" description="covalent" evidence="17">
    <location>
        <position position="121"/>
    </location>
    <ligand>
        <name>heme c</name>
        <dbReference type="ChEBI" id="CHEBI:61717"/>
    </ligand>
</feature>
<organism evidence="19 20">
    <name type="scientific">Coprinellus micaceus</name>
    <name type="common">Glistening ink-cap mushroom</name>
    <name type="synonym">Coprinus micaceus</name>
    <dbReference type="NCBI Taxonomy" id="71717"/>
    <lineage>
        <taxon>Eukaryota</taxon>
        <taxon>Fungi</taxon>
        <taxon>Dikarya</taxon>
        <taxon>Basidiomycota</taxon>
        <taxon>Agaricomycotina</taxon>
        <taxon>Agaricomycetes</taxon>
        <taxon>Agaricomycetidae</taxon>
        <taxon>Agaricales</taxon>
        <taxon>Agaricineae</taxon>
        <taxon>Psathyrellaceae</taxon>
        <taxon>Coprinellus</taxon>
    </lineage>
</organism>
<comment type="similarity">
    <text evidence="2">Belongs to the cytochrome c family.</text>
</comment>
<evidence type="ECO:0000256" key="5">
    <source>
        <dbReference type="ARBA" id="ARBA00022617"/>
    </source>
</evidence>
<keyword evidence="4" id="KW-0813">Transport</keyword>
<feature type="binding site" description="covalent" evidence="17">
    <location>
        <position position="120"/>
    </location>
    <ligand>
        <name>heme c</name>
        <dbReference type="ChEBI" id="CHEBI:61717"/>
    </ligand>
</feature>
<evidence type="ECO:0000256" key="13">
    <source>
        <dbReference type="ARBA" id="ARBA00023004"/>
    </source>
</evidence>
<dbReference type="GO" id="GO:0006122">
    <property type="term" value="P:mitochondrial electron transport, ubiquinol to cytochrome c"/>
    <property type="evidence" value="ECO:0007669"/>
    <property type="project" value="TreeGrafter"/>
</dbReference>
<accession>A0A4Y7T4K1</accession>
<dbReference type="PROSITE" id="PS51007">
    <property type="entry name" value="CYTC"/>
    <property type="match status" value="1"/>
</dbReference>
<dbReference type="InterPro" id="IPR021157">
    <property type="entry name" value="Cyt_c1_TM_anchor_C"/>
</dbReference>
<comment type="cofactor">
    <cofactor evidence="17">
        <name>heme c</name>
        <dbReference type="ChEBI" id="CHEBI:61717"/>
    </cofactor>
    <text evidence="17">Binds 1 heme c group covalently per subunit.</text>
</comment>
<keyword evidence="11" id="KW-0249">Electron transport</keyword>
<keyword evidence="9" id="KW-0999">Mitochondrion inner membrane</keyword>
<dbReference type="PRINTS" id="PR00603">
    <property type="entry name" value="CYTOCHROMEC1"/>
</dbReference>
<reference evidence="19 20" key="1">
    <citation type="journal article" date="2019" name="Nat. Ecol. Evol.">
        <title>Megaphylogeny resolves global patterns of mushroom evolution.</title>
        <authorList>
            <person name="Varga T."/>
            <person name="Krizsan K."/>
            <person name="Foldi C."/>
            <person name="Dima B."/>
            <person name="Sanchez-Garcia M."/>
            <person name="Sanchez-Ramirez S."/>
            <person name="Szollosi G.J."/>
            <person name="Szarkandi J.G."/>
            <person name="Papp V."/>
            <person name="Albert L."/>
            <person name="Andreopoulos W."/>
            <person name="Angelini C."/>
            <person name="Antonin V."/>
            <person name="Barry K.W."/>
            <person name="Bougher N.L."/>
            <person name="Buchanan P."/>
            <person name="Buyck B."/>
            <person name="Bense V."/>
            <person name="Catcheside P."/>
            <person name="Chovatia M."/>
            <person name="Cooper J."/>
            <person name="Damon W."/>
            <person name="Desjardin D."/>
            <person name="Finy P."/>
            <person name="Geml J."/>
            <person name="Haridas S."/>
            <person name="Hughes K."/>
            <person name="Justo A."/>
            <person name="Karasinski D."/>
            <person name="Kautmanova I."/>
            <person name="Kiss B."/>
            <person name="Kocsube S."/>
            <person name="Kotiranta H."/>
            <person name="LaButti K.M."/>
            <person name="Lechner B.E."/>
            <person name="Liimatainen K."/>
            <person name="Lipzen A."/>
            <person name="Lukacs Z."/>
            <person name="Mihaltcheva S."/>
            <person name="Morgado L.N."/>
            <person name="Niskanen T."/>
            <person name="Noordeloos M.E."/>
            <person name="Ohm R.A."/>
            <person name="Ortiz-Santana B."/>
            <person name="Ovrebo C."/>
            <person name="Racz N."/>
            <person name="Riley R."/>
            <person name="Savchenko A."/>
            <person name="Shiryaev A."/>
            <person name="Soop K."/>
            <person name="Spirin V."/>
            <person name="Szebenyi C."/>
            <person name="Tomsovsky M."/>
            <person name="Tulloss R.E."/>
            <person name="Uehling J."/>
            <person name="Grigoriev I.V."/>
            <person name="Vagvolgyi C."/>
            <person name="Papp T."/>
            <person name="Martin F.M."/>
            <person name="Miettinen O."/>
            <person name="Hibbett D.S."/>
            <person name="Nagy L.G."/>
        </authorList>
    </citation>
    <scope>NUCLEOTIDE SEQUENCE [LARGE SCALE GENOMIC DNA]</scope>
    <source>
        <strain evidence="19 20">FP101781</strain>
    </source>
</reference>
<keyword evidence="8 17" id="KW-0479">Metal-binding</keyword>
<dbReference type="AlphaFoldDB" id="A0A4Y7T4K1"/>
<keyword evidence="13 17" id="KW-0408">Iron</keyword>
<dbReference type="Gene3D" id="1.20.5.100">
    <property type="entry name" value="Cytochrome c1, transmembrane anchor, C-terminal"/>
    <property type="match status" value="1"/>
</dbReference>
<comment type="subcellular location">
    <subcellularLocation>
        <location evidence="1">Mitochondrion inner membrane</location>
    </subcellularLocation>
</comment>
<dbReference type="Gene3D" id="1.10.760.10">
    <property type="entry name" value="Cytochrome c-like domain"/>
    <property type="match status" value="1"/>
</dbReference>
<evidence type="ECO:0000256" key="16">
    <source>
        <dbReference type="ARBA" id="ARBA00029351"/>
    </source>
</evidence>
<keyword evidence="14" id="KW-0496">Mitochondrion</keyword>
<comment type="catalytic activity">
    <reaction evidence="16">
        <text>a quinol + 2 Fe(III)-[cytochrome c](out) = a quinone + 2 Fe(II)-[cytochrome c](out) + 2 H(+)(out)</text>
        <dbReference type="Rhea" id="RHEA:11484"/>
        <dbReference type="Rhea" id="RHEA-COMP:10350"/>
        <dbReference type="Rhea" id="RHEA-COMP:14399"/>
        <dbReference type="ChEBI" id="CHEBI:15378"/>
        <dbReference type="ChEBI" id="CHEBI:24646"/>
        <dbReference type="ChEBI" id="CHEBI:29033"/>
        <dbReference type="ChEBI" id="CHEBI:29034"/>
        <dbReference type="ChEBI" id="CHEBI:132124"/>
        <dbReference type="EC" id="7.1.1.8"/>
    </reaction>
</comment>
<dbReference type="STRING" id="71717.A0A4Y7T4K1"/>
<dbReference type="InterPro" id="IPR002326">
    <property type="entry name" value="Cyt_c1"/>
</dbReference>
<keyword evidence="10" id="KW-1278">Translocase</keyword>
<keyword evidence="6" id="KW-0679">Respiratory chain</keyword>
<dbReference type="GO" id="GO:0005743">
    <property type="term" value="C:mitochondrial inner membrane"/>
    <property type="evidence" value="ECO:0007669"/>
    <property type="project" value="UniProtKB-SubCell"/>
</dbReference>
<dbReference type="EC" id="7.1.1.8" evidence="3"/>
<gene>
    <name evidence="19" type="ORF">FA13DRAFT_1735211</name>
</gene>
<evidence type="ECO:0000256" key="11">
    <source>
        <dbReference type="ARBA" id="ARBA00022982"/>
    </source>
</evidence>
<evidence type="ECO:0000256" key="8">
    <source>
        <dbReference type="ARBA" id="ARBA00022723"/>
    </source>
</evidence>
<feature type="binding site" description="covalent" evidence="17">
    <location>
        <position position="240"/>
    </location>
    <ligand>
        <name>heme c</name>
        <dbReference type="ChEBI" id="CHEBI:61717"/>
    </ligand>
</feature>
<feature type="binding site" description="covalent" evidence="17">
    <location>
        <position position="117"/>
    </location>
    <ligand>
        <name>heme c</name>
        <dbReference type="ChEBI" id="CHEBI:61717"/>
    </ligand>
</feature>
<proteinExistence type="inferred from homology"/>
<keyword evidence="15" id="KW-0472">Membrane</keyword>
<evidence type="ECO:0000256" key="7">
    <source>
        <dbReference type="ARBA" id="ARBA00022692"/>
    </source>
</evidence>
<dbReference type="PANTHER" id="PTHR10266">
    <property type="entry name" value="CYTOCHROME C1"/>
    <property type="match status" value="1"/>
</dbReference>
<dbReference type="GO" id="GO:0046872">
    <property type="term" value="F:metal ion binding"/>
    <property type="evidence" value="ECO:0007669"/>
    <property type="project" value="UniProtKB-KW"/>
</dbReference>
<evidence type="ECO:0000256" key="9">
    <source>
        <dbReference type="ARBA" id="ARBA00022792"/>
    </source>
</evidence>
<evidence type="ECO:0000256" key="14">
    <source>
        <dbReference type="ARBA" id="ARBA00023128"/>
    </source>
</evidence>
<evidence type="ECO:0000256" key="12">
    <source>
        <dbReference type="ARBA" id="ARBA00022989"/>
    </source>
</evidence>
<evidence type="ECO:0000313" key="19">
    <source>
        <dbReference type="EMBL" id="TEB29103.1"/>
    </source>
</evidence>
<evidence type="ECO:0000256" key="10">
    <source>
        <dbReference type="ARBA" id="ARBA00022967"/>
    </source>
</evidence>
<keyword evidence="12" id="KW-1133">Transmembrane helix</keyword>
<keyword evidence="7" id="KW-0812">Transmembrane</keyword>
<name>A0A4Y7T4K1_COPMI</name>
<dbReference type="EMBL" id="QPFP01000029">
    <property type="protein sequence ID" value="TEB29103.1"/>
    <property type="molecule type" value="Genomic_DNA"/>
</dbReference>